<dbReference type="AlphaFoldDB" id="A0AA85JH27"/>
<evidence type="ECO:0000313" key="2">
    <source>
        <dbReference type="WBParaSite" id="TREG1_16380.1"/>
    </source>
</evidence>
<evidence type="ECO:0000313" key="1">
    <source>
        <dbReference type="Proteomes" id="UP000050795"/>
    </source>
</evidence>
<reference evidence="2" key="2">
    <citation type="submission" date="2023-11" db="UniProtKB">
        <authorList>
            <consortium name="WormBaseParasite"/>
        </authorList>
    </citation>
    <scope>IDENTIFICATION</scope>
</reference>
<sequence length="146" mass="16555">MGSSTLYTMVPLPCLLKPLSRIVLLLSSFLFSFFLNDLPYSGKANFVEYAKDLTVPMPVTFHSDCSKMNSFLSEITQRFLSNSIKPILSKYQIFNFTFRHKRALAGHFHSHNSPIIDDTKFDTKPTVKYLGLSPIPLHFPGFPTSC</sequence>
<dbReference type="WBParaSite" id="TREG1_16380.1">
    <property type="protein sequence ID" value="TREG1_16380.1"/>
    <property type="gene ID" value="TREG1_16380"/>
</dbReference>
<dbReference type="Proteomes" id="UP000050795">
    <property type="component" value="Unassembled WGS sequence"/>
</dbReference>
<reference evidence="1" key="1">
    <citation type="submission" date="2022-06" db="EMBL/GenBank/DDBJ databases">
        <authorList>
            <person name="Berger JAMES D."/>
            <person name="Berger JAMES D."/>
        </authorList>
    </citation>
    <scope>NUCLEOTIDE SEQUENCE [LARGE SCALE GENOMIC DNA]</scope>
</reference>
<proteinExistence type="predicted"/>
<name>A0AA85JH27_TRIRE</name>
<protein>
    <submittedName>
        <fullName evidence="2">Uncharacterized protein</fullName>
    </submittedName>
</protein>
<organism evidence="1 2">
    <name type="scientific">Trichobilharzia regenti</name>
    <name type="common">Nasal bird schistosome</name>
    <dbReference type="NCBI Taxonomy" id="157069"/>
    <lineage>
        <taxon>Eukaryota</taxon>
        <taxon>Metazoa</taxon>
        <taxon>Spiralia</taxon>
        <taxon>Lophotrochozoa</taxon>
        <taxon>Platyhelminthes</taxon>
        <taxon>Trematoda</taxon>
        <taxon>Digenea</taxon>
        <taxon>Strigeidida</taxon>
        <taxon>Schistosomatoidea</taxon>
        <taxon>Schistosomatidae</taxon>
        <taxon>Trichobilharzia</taxon>
    </lineage>
</organism>
<accession>A0AA85JH27</accession>
<keyword evidence="1" id="KW-1185">Reference proteome</keyword>